<organism evidence="2">
    <name type="scientific">Sporisorium scitamineum</name>
    <dbReference type="NCBI Taxonomy" id="49012"/>
    <lineage>
        <taxon>Eukaryota</taxon>
        <taxon>Fungi</taxon>
        <taxon>Dikarya</taxon>
        <taxon>Basidiomycota</taxon>
        <taxon>Ustilaginomycotina</taxon>
        <taxon>Ustilaginomycetes</taxon>
        <taxon>Ustilaginales</taxon>
        <taxon>Ustilaginaceae</taxon>
        <taxon>Sporisorium</taxon>
    </lineage>
</organism>
<evidence type="ECO:0000256" key="1">
    <source>
        <dbReference type="SAM" id="MobiDB-lite"/>
    </source>
</evidence>
<feature type="compositionally biased region" description="Basic and acidic residues" evidence="1">
    <location>
        <begin position="1"/>
        <end position="23"/>
    </location>
</feature>
<sequence>MHLNHDLDPKAARGERSDAESRQRAHRLSSVAHRRCPPSHVEEHERGRGPPFWRPCWIESPKGENDASSTHKGVKPRSAFIAPPTGHVGRLALFALSDRRRSTLFDASILRTIRTEARMRSRGAGRKVMQFVTDSLRHKSDKVAAVKGSHCERVVGFAARVAWVAGEAESIVAGGGEADAWEGERWMRLSWAVRLIRCLRSLSRAMTGWRRSSSRGGGGWCMRLMGRAG</sequence>
<gene>
    <name evidence="2" type="ORF">SPSC_03825</name>
</gene>
<protein>
    <submittedName>
        <fullName evidence="2">Uncharacterized protein</fullName>
    </submittedName>
</protein>
<name>A0A127Z393_9BASI</name>
<feature type="region of interest" description="Disordered" evidence="1">
    <location>
        <begin position="1"/>
        <end position="52"/>
    </location>
</feature>
<accession>A0A127Z393</accession>
<proteinExistence type="predicted"/>
<evidence type="ECO:0000313" key="2">
    <source>
        <dbReference type="EMBL" id="CDR88165.1"/>
    </source>
</evidence>
<dbReference type="EMBL" id="LK056673">
    <property type="protein sequence ID" value="CDR88165.1"/>
    <property type="molecule type" value="Genomic_DNA"/>
</dbReference>
<reference evidence="2" key="1">
    <citation type="submission" date="2014-06" db="EMBL/GenBank/DDBJ databases">
        <authorList>
            <person name="Ju J."/>
            <person name="Zhang J."/>
        </authorList>
    </citation>
    <scope>NUCLEOTIDE SEQUENCE</scope>
    <source>
        <strain evidence="2">SscI8</strain>
    </source>
</reference>
<feature type="compositionally biased region" description="Basic residues" evidence="1">
    <location>
        <begin position="24"/>
        <end position="37"/>
    </location>
</feature>
<dbReference type="AlphaFoldDB" id="A0A127Z393"/>